<dbReference type="Pfam" id="PF01242">
    <property type="entry name" value="PTPS"/>
    <property type="match status" value="1"/>
</dbReference>
<dbReference type="InterPro" id="IPR038418">
    <property type="entry name" value="6-PTP_synth/QueD_sf"/>
</dbReference>
<dbReference type="UniPathway" id="UPA00849">
    <property type="reaction ID" value="UER00819"/>
</dbReference>
<keyword evidence="8" id="KW-0456">Lyase</keyword>
<protein>
    <recommendedName>
        <fullName evidence="4">6-pyruvoyltetrahydropterin synthase</fullName>
        <ecNumber evidence="4">4.2.3.12</ecNumber>
    </recommendedName>
</protein>
<dbReference type="Gene3D" id="3.30.479.10">
    <property type="entry name" value="6-pyruvoyl tetrahydropterin synthase/QueD"/>
    <property type="match status" value="1"/>
</dbReference>
<keyword evidence="5" id="KW-0479">Metal-binding</keyword>
<accession>A0A8C9I7F4</accession>
<comment type="pathway">
    <text evidence="2">Cofactor biosynthesis; tetrahydrobiopterin biosynthesis; tetrahydrobiopterin from 7,8-dihydroneopterin triphosphate: step 1/3.</text>
</comment>
<dbReference type="SUPFAM" id="SSF55620">
    <property type="entry name" value="Tetrahydrobiopterin biosynthesis enzymes-like"/>
    <property type="match status" value="1"/>
</dbReference>
<dbReference type="PANTHER" id="PTHR12589">
    <property type="entry name" value="PYRUVOYL TETRAHYDROBIOPTERIN SYNTHASE"/>
    <property type="match status" value="1"/>
</dbReference>
<sequence>MSRAGGGRRRQAQVSRRISFSASHRSYSKFLSDEENLKLFGKCSNPNGHGHNYKVVPRSRHCIPAWVTEQDSVSKKKKKKKKR</sequence>
<evidence type="ECO:0000256" key="5">
    <source>
        <dbReference type="ARBA" id="ARBA00022723"/>
    </source>
</evidence>
<comment type="cofactor">
    <cofactor evidence="1">
        <name>Zn(2+)</name>
        <dbReference type="ChEBI" id="CHEBI:29105"/>
    </cofactor>
</comment>
<dbReference type="InterPro" id="IPR007115">
    <property type="entry name" value="6-PTP_synth/QueD"/>
</dbReference>
<comment type="similarity">
    <text evidence="3">Belongs to the PTPS family.</text>
</comment>
<keyword evidence="7" id="KW-0783">Tetrahydrobiopterin biosynthesis</keyword>
<dbReference type="PANTHER" id="PTHR12589:SF7">
    <property type="entry name" value="6-PYRUVOYL TETRAHYDROBIOPTERIN SYNTHASE"/>
    <property type="match status" value="1"/>
</dbReference>
<dbReference type="GO" id="GO:0003874">
    <property type="term" value="F:6-pyruvoyltetrahydropterin synthase activity"/>
    <property type="evidence" value="ECO:0007669"/>
    <property type="project" value="UniProtKB-EC"/>
</dbReference>
<dbReference type="GO" id="GO:0006729">
    <property type="term" value="P:tetrahydrobiopterin biosynthetic process"/>
    <property type="evidence" value="ECO:0007669"/>
    <property type="project" value="UniProtKB-UniPathway"/>
</dbReference>
<evidence type="ECO:0000313" key="9">
    <source>
        <dbReference type="Ensembl" id="ENSPTEP00000032082.1"/>
    </source>
</evidence>
<evidence type="ECO:0000256" key="4">
    <source>
        <dbReference type="ARBA" id="ARBA00013100"/>
    </source>
</evidence>
<dbReference type="EC" id="4.2.3.12" evidence="4"/>
<name>A0A8C9I7F4_9PRIM</name>
<organism evidence="9 10">
    <name type="scientific">Piliocolobus tephrosceles</name>
    <name type="common">Ugandan red Colobus</name>
    <dbReference type="NCBI Taxonomy" id="591936"/>
    <lineage>
        <taxon>Eukaryota</taxon>
        <taxon>Metazoa</taxon>
        <taxon>Chordata</taxon>
        <taxon>Craniata</taxon>
        <taxon>Vertebrata</taxon>
        <taxon>Euteleostomi</taxon>
        <taxon>Mammalia</taxon>
        <taxon>Eutheria</taxon>
        <taxon>Euarchontoglires</taxon>
        <taxon>Primates</taxon>
        <taxon>Haplorrhini</taxon>
        <taxon>Catarrhini</taxon>
        <taxon>Cercopithecidae</taxon>
        <taxon>Colobinae</taxon>
        <taxon>Piliocolobus</taxon>
    </lineage>
</organism>
<keyword evidence="10" id="KW-1185">Reference proteome</keyword>
<evidence type="ECO:0000256" key="6">
    <source>
        <dbReference type="ARBA" id="ARBA00022833"/>
    </source>
</evidence>
<dbReference type="GO" id="GO:0046872">
    <property type="term" value="F:metal ion binding"/>
    <property type="evidence" value="ECO:0007669"/>
    <property type="project" value="UniProtKB-KW"/>
</dbReference>
<dbReference type="Proteomes" id="UP000694416">
    <property type="component" value="Unplaced"/>
</dbReference>
<dbReference type="GO" id="GO:0005739">
    <property type="term" value="C:mitochondrion"/>
    <property type="evidence" value="ECO:0007669"/>
    <property type="project" value="TreeGrafter"/>
</dbReference>
<evidence type="ECO:0000256" key="2">
    <source>
        <dbReference type="ARBA" id="ARBA00005126"/>
    </source>
</evidence>
<evidence type="ECO:0000256" key="1">
    <source>
        <dbReference type="ARBA" id="ARBA00001947"/>
    </source>
</evidence>
<reference evidence="9" key="2">
    <citation type="submission" date="2025-09" db="UniProtKB">
        <authorList>
            <consortium name="Ensembl"/>
        </authorList>
    </citation>
    <scope>IDENTIFICATION</scope>
</reference>
<dbReference type="AlphaFoldDB" id="A0A8C9I7F4"/>
<dbReference type="Ensembl" id="ENSPTET00000044164.1">
    <property type="protein sequence ID" value="ENSPTEP00000032082.1"/>
    <property type="gene ID" value="ENSPTEG00000030887.1"/>
</dbReference>
<evidence type="ECO:0000313" key="10">
    <source>
        <dbReference type="Proteomes" id="UP000694416"/>
    </source>
</evidence>
<evidence type="ECO:0000256" key="8">
    <source>
        <dbReference type="ARBA" id="ARBA00023239"/>
    </source>
</evidence>
<evidence type="ECO:0000256" key="7">
    <source>
        <dbReference type="ARBA" id="ARBA00023007"/>
    </source>
</evidence>
<keyword evidence="6" id="KW-0862">Zinc</keyword>
<evidence type="ECO:0000256" key="3">
    <source>
        <dbReference type="ARBA" id="ARBA00009164"/>
    </source>
</evidence>
<reference evidence="9" key="1">
    <citation type="submission" date="2025-08" db="UniProtKB">
        <authorList>
            <consortium name="Ensembl"/>
        </authorList>
    </citation>
    <scope>IDENTIFICATION</scope>
</reference>
<proteinExistence type="inferred from homology"/>